<evidence type="ECO:0000313" key="13">
    <source>
        <dbReference type="Proteomes" id="UP000178347"/>
    </source>
</evidence>
<evidence type="ECO:0000313" key="12">
    <source>
        <dbReference type="EMBL" id="OGH74496.1"/>
    </source>
</evidence>
<dbReference type="InterPro" id="IPR022801">
    <property type="entry name" value="Ribosomal_uS4"/>
</dbReference>
<gene>
    <name evidence="7" type="primary">rpsD</name>
    <name evidence="12" type="ORF">A3G00_01765</name>
</gene>
<dbReference type="PROSITE" id="PS50889">
    <property type="entry name" value="S4"/>
    <property type="match status" value="1"/>
</dbReference>
<dbReference type="SUPFAM" id="SSF55174">
    <property type="entry name" value="Alpha-L RNA-binding motif"/>
    <property type="match status" value="1"/>
</dbReference>
<comment type="subunit">
    <text evidence="7">Part of the 30S ribosomal subunit. Contacts protein S5. The interaction surface between S4 and S5 is involved in control of translational fidelity.</text>
</comment>
<sequence>MGRYIGPKNKIARRFGVDLGLKTNPTKVAKRLSQPPGVHGPGKRPKAATGFGKQLLEKQKARIIYGIRERQFRSYVDKATTLKGDSSVNLQRMLEMRLDNVVYRLGFAVTRAQARQMVSHKMFKVNGKPLNVPSHIVGVGDEISLKENKKKKIIFTGMTEKLLKVDQPSWLKMDANTLIGKILNQPGEIDFEKVFDVKLIIEYYSAR</sequence>
<feature type="domain" description="Small ribosomal subunit protein uS4 N-terminal" evidence="11">
    <location>
        <begin position="3"/>
        <end position="95"/>
    </location>
</feature>
<dbReference type="PROSITE" id="PS00632">
    <property type="entry name" value="RIBOSOMAL_S4"/>
    <property type="match status" value="1"/>
</dbReference>
<dbReference type="CDD" id="cd00165">
    <property type="entry name" value="S4"/>
    <property type="match status" value="1"/>
</dbReference>
<dbReference type="Proteomes" id="UP000178347">
    <property type="component" value="Unassembled WGS sequence"/>
</dbReference>
<dbReference type="NCBIfam" id="NF003717">
    <property type="entry name" value="PRK05327.1"/>
    <property type="match status" value="1"/>
</dbReference>
<dbReference type="Gene3D" id="1.10.1050.10">
    <property type="entry name" value="Ribosomal Protein S4 Delta 41, Chain A, domain 1"/>
    <property type="match status" value="1"/>
</dbReference>
<dbReference type="EMBL" id="MFQN01000013">
    <property type="protein sequence ID" value="OGH74496.1"/>
    <property type="molecule type" value="Genomic_DNA"/>
</dbReference>
<dbReference type="GO" id="GO:0019843">
    <property type="term" value="F:rRNA binding"/>
    <property type="evidence" value="ECO:0007669"/>
    <property type="project" value="UniProtKB-UniRule"/>
</dbReference>
<dbReference type="AlphaFoldDB" id="A0A1F6MS57"/>
<dbReference type="HAMAP" id="MF_01306_B">
    <property type="entry name" value="Ribosomal_uS4_B"/>
    <property type="match status" value="1"/>
</dbReference>
<organism evidence="12 13">
    <name type="scientific">Candidatus Magasanikbacteria bacterium RIFCSPLOWO2_12_FULL_43_12</name>
    <dbReference type="NCBI Taxonomy" id="1798692"/>
    <lineage>
        <taxon>Bacteria</taxon>
        <taxon>Candidatus Magasanikiibacteriota</taxon>
    </lineage>
</organism>
<evidence type="ECO:0000256" key="7">
    <source>
        <dbReference type="HAMAP-Rule" id="MF_01306"/>
    </source>
</evidence>
<dbReference type="InterPro" id="IPR002942">
    <property type="entry name" value="S4_RNA-bd"/>
</dbReference>
<protein>
    <recommendedName>
        <fullName evidence="6 7">Small ribosomal subunit protein uS4</fullName>
    </recommendedName>
</protein>
<evidence type="ECO:0000256" key="1">
    <source>
        <dbReference type="ARBA" id="ARBA00007465"/>
    </source>
</evidence>
<dbReference type="Pfam" id="PF01479">
    <property type="entry name" value="S4"/>
    <property type="match status" value="1"/>
</dbReference>
<dbReference type="GO" id="GO:0015935">
    <property type="term" value="C:small ribosomal subunit"/>
    <property type="evidence" value="ECO:0007669"/>
    <property type="project" value="InterPro"/>
</dbReference>
<evidence type="ECO:0000256" key="8">
    <source>
        <dbReference type="RuleBase" id="RU003699"/>
    </source>
</evidence>
<dbReference type="STRING" id="1798692.A3G00_01765"/>
<evidence type="ECO:0000256" key="3">
    <source>
        <dbReference type="ARBA" id="ARBA00022884"/>
    </source>
</evidence>
<evidence type="ECO:0000256" key="5">
    <source>
        <dbReference type="ARBA" id="ARBA00023274"/>
    </source>
</evidence>
<feature type="domain" description="RNA-binding S4" evidence="10">
    <location>
        <begin position="96"/>
        <end position="154"/>
    </location>
</feature>
<feature type="region of interest" description="Disordered" evidence="9">
    <location>
        <begin position="29"/>
        <end position="48"/>
    </location>
</feature>
<keyword evidence="2 7" id="KW-0699">rRNA-binding</keyword>
<comment type="similarity">
    <text evidence="1 7 8">Belongs to the universal ribosomal protein uS4 family.</text>
</comment>
<evidence type="ECO:0000256" key="6">
    <source>
        <dbReference type="ARBA" id="ARBA00035254"/>
    </source>
</evidence>
<comment type="caution">
    <text evidence="12">The sequence shown here is derived from an EMBL/GenBank/DDBJ whole genome shotgun (WGS) entry which is preliminary data.</text>
</comment>
<proteinExistence type="inferred from homology"/>
<dbReference type="InterPro" id="IPR018079">
    <property type="entry name" value="Ribosomal_uS4_CS"/>
</dbReference>
<evidence type="ECO:0000259" key="10">
    <source>
        <dbReference type="SMART" id="SM00363"/>
    </source>
</evidence>
<dbReference type="FunFam" id="3.10.290.10:FF:000001">
    <property type="entry name" value="30S ribosomal protein S4"/>
    <property type="match status" value="1"/>
</dbReference>
<dbReference type="PANTHER" id="PTHR11831">
    <property type="entry name" value="30S 40S RIBOSOMAL PROTEIN"/>
    <property type="match status" value="1"/>
</dbReference>
<accession>A0A1F6MS57</accession>
<dbReference type="NCBIfam" id="TIGR01017">
    <property type="entry name" value="rpsD_bact"/>
    <property type="match status" value="1"/>
</dbReference>
<dbReference type="GO" id="GO:0003735">
    <property type="term" value="F:structural constituent of ribosome"/>
    <property type="evidence" value="ECO:0007669"/>
    <property type="project" value="InterPro"/>
</dbReference>
<keyword evidence="3 7" id="KW-0694">RNA-binding</keyword>
<comment type="function">
    <text evidence="7">With S5 and S12 plays an important role in translational accuracy.</text>
</comment>
<dbReference type="SMART" id="SM01390">
    <property type="entry name" value="Ribosomal_S4"/>
    <property type="match status" value="1"/>
</dbReference>
<evidence type="ECO:0000259" key="11">
    <source>
        <dbReference type="SMART" id="SM01390"/>
    </source>
</evidence>
<dbReference type="InterPro" id="IPR036986">
    <property type="entry name" value="S4_RNA-bd_sf"/>
</dbReference>
<dbReference type="GO" id="GO:0006412">
    <property type="term" value="P:translation"/>
    <property type="evidence" value="ECO:0007669"/>
    <property type="project" value="UniProtKB-UniRule"/>
</dbReference>
<dbReference type="InterPro" id="IPR005709">
    <property type="entry name" value="Ribosomal_uS4_bac-type"/>
</dbReference>
<comment type="function">
    <text evidence="7">One of the primary rRNA binding proteins, it binds directly to 16S rRNA where it nucleates assembly of the body of the 30S subunit.</text>
</comment>
<keyword evidence="5 7" id="KW-0687">Ribonucleoprotein</keyword>
<evidence type="ECO:0000256" key="4">
    <source>
        <dbReference type="ARBA" id="ARBA00022980"/>
    </source>
</evidence>
<name>A0A1F6MS57_9BACT</name>
<dbReference type="PANTHER" id="PTHR11831:SF4">
    <property type="entry name" value="SMALL RIBOSOMAL SUBUNIT PROTEIN US4M"/>
    <property type="match status" value="1"/>
</dbReference>
<reference evidence="12 13" key="1">
    <citation type="journal article" date="2016" name="Nat. Commun.">
        <title>Thousands of microbial genomes shed light on interconnected biogeochemical processes in an aquifer system.</title>
        <authorList>
            <person name="Anantharaman K."/>
            <person name="Brown C.T."/>
            <person name="Hug L.A."/>
            <person name="Sharon I."/>
            <person name="Castelle C.J."/>
            <person name="Probst A.J."/>
            <person name="Thomas B.C."/>
            <person name="Singh A."/>
            <person name="Wilkins M.J."/>
            <person name="Karaoz U."/>
            <person name="Brodie E.L."/>
            <person name="Williams K.H."/>
            <person name="Hubbard S.S."/>
            <person name="Banfield J.F."/>
        </authorList>
    </citation>
    <scope>NUCLEOTIDE SEQUENCE [LARGE SCALE GENOMIC DNA]</scope>
</reference>
<evidence type="ECO:0000256" key="9">
    <source>
        <dbReference type="SAM" id="MobiDB-lite"/>
    </source>
</evidence>
<evidence type="ECO:0000256" key="2">
    <source>
        <dbReference type="ARBA" id="ARBA00022730"/>
    </source>
</evidence>
<dbReference type="GO" id="GO:0042274">
    <property type="term" value="P:ribosomal small subunit biogenesis"/>
    <property type="evidence" value="ECO:0007669"/>
    <property type="project" value="TreeGrafter"/>
</dbReference>
<dbReference type="SMART" id="SM00363">
    <property type="entry name" value="S4"/>
    <property type="match status" value="1"/>
</dbReference>
<dbReference type="Gene3D" id="3.10.290.10">
    <property type="entry name" value="RNA-binding S4 domain"/>
    <property type="match status" value="1"/>
</dbReference>
<dbReference type="InterPro" id="IPR001912">
    <property type="entry name" value="Ribosomal_uS4_N"/>
</dbReference>
<keyword evidence="4 7" id="KW-0689">Ribosomal protein</keyword>
<dbReference type="Pfam" id="PF00163">
    <property type="entry name" value="Ribosomal_S4"/>
    <property type="match status" value="1"/>
</dbReference>